<keyword evidence="3" id="KW-1185">Reference proteome</keyword>
<evidence type="ECO:0000256" key="1">
    <source>
        <dbReference type="SAM" id="Phobius"/>
    </source>
</evidence>
<name>A0ABN3L051_9ACTN</name>
<sequence>MAATPDPAPTRSPADPQDALGRLGGSWTWALGLALVTLAAGVLVLVWPGETLQVLAVIVGLQLLVTGVFRFVSAFSGDRARGDSRATVLIIAVLAVLAGVLCLRNPLQTITALTLVVGTFWLVSGLLTVFVSIMERDLAHRATAFATGVLGMVAGIVVLAFPVQSAVALTRLLGLWLVLLGIAELTGAVALRSVSHRISARAAGAAAARQAAAGTGGRATTGGRAVGGDWDRR</sequence>
<keyword evidence="1" id="KW-0472">Membrane</keyword>
<feature type="transmembrane region" description="Helical" evidence="1">
    <location>
        <begin position="53"/>
        <end position="72"/>
    </location>
</feature>
<dbReference type="PANTHER" id="PTHR34989">
    <property type="entry name" value="PROTEIN HDED"/>
    <property type="match status" value="1"/>
</dbReference>
<feature type="transmembrane region" description="Helical" evidence="1">
    <location>
        <begin position="27"/>
        <end position="47"/>
    </location>
</feature>
<dbReference type="EMBL" id="BAAATA010000004">
    <property type="protein sequence ID" value="GAA2475402.1"/>
    <property type="molecule type" value="Genomic_DNA"/>
</dbReference>
<dbReference type="Pfam" id="PF03729">
    <property type="entry name" value="DUF308"/>
    <property type="match status" value="2"/>
</dbReference>
<evidence type="ECO:0000313" key="3">
    <source>
        <dbReference type="Proteomes" id="UP001501358"/>
    </source>
</evidence>
<feature type="transmembrane region" description="Helical" evidence="1">
    <location>
        <begin position="142"/>
        <end position="161"/>
    </location>
</feature>
<proteinExistence type="predicted"/>
<comment type="caution">
    <text evidence="2">The sequence shown here is derived from an EMBL/GenBank/DDBJ whole genome shotgun (WGS) entry which is preliminary data.</text>
</comment>
<evidence type="ECO:0000313" key="2">
    <source>
        <dbReference type="EMBL" id="GAA2475402.1"/>
    </source>
</evidence>
<keyword evidence="1" id="KW-1133">Transmembrane helix</keyword>
<dbReference type="InterPro" id="IPR005325">
    <property type="entry name" value="DUF308_memb"/>
</dbReference>
<dbReference type="InterPro" id="IPR052712">
    <property type="entry name" value="Acid_resist_chaperone_HdeD"/>
</dbReference>
<feature type="transmembrane region" description="Helical" evidence="1">
    <location>
        <begin position="84"/>
        <end position="103"/>
    </location>
</feature>
<keyword evidence="1" id="KW-0812">Transmembrane</keyword>
<reference evidence="2 3" key="1">
    <citation type="journal article" date="2019" name="Int. J. Syst. Evol. Microbiol.">
        <title>The Global Catalogue of Microorganisms (GCM) 10K type strain sequencing project: providing services to taxonomists for standard genome sequencing and annotation.</title>
        <authorList>
            <consortium name="The Broad Institute Genomics Platform"/>
            <consortium name="The Broad Institute Genome Sequencing Center for Infectious Disease"/>
            <person name="Wu L."/>
            <person name="Ma J."/>
        </authorList>
    </citation>
    <scope>NUCLEOTIDE SEQUENCE [LARGE SCALE GENOMIC DNA]</scope>
    <source>
        <strain evidence="2 3">JCM 6307</strain>
    </source>
</reference>
<dbReference type="Proteomes" id="UP001501358">
    <property type="component" value="Unassembled WGS sequence"/>
</dbReference>
<organism evidence="2 3">
    <name type="scientific">Streptomyces thermolineatus</name>
    <dbReference type="NCBI Taxonomy" id="44033"/>
    <lineage>
        <taxon>Bacteria</taxon>
        <taxon>Bacillati</taxon>
        <taxon>Actinomycetota</taxon>
        <taxon>Actinomycetes</taxon>
        <taxon>Kitasatosporales</taxon>
        <taxon>Streptomycetaceae</taxon>
        <taxon>Streptomyces</taxon>
    </lineage>
</organism>
<protein>
    <submittedName>
        <fullName evidence="2">HdeD family acid-resistance protein</fullName>
    </submittedName>
</protein>
<gene>
    <name evidence="2" type="ORF">GCM10010406_09350</name>
</gene>
<feature type="transmembrane region" description="Helical" evidence="1">
    <location>
        <begin position="109"/>
        <end position="130"/>
    </location>
</feature>
<dbReference type="RefSeq" id="WP_344381840.1">
    <property type="nucleotide sequence ID" value="NZ_BAAATA010000004.1"/>
</dbReference>
<accession>A0ABN3L051</accession>
<feature type="transmembrane region" description="Helical" evidence="1">
    <location>
        <begin position="173"/>
        <end position="191"/>
    </location>
</feature>
<dbReference type="PANTHER" id="PTHR34989:SF1">
    <property type="entry name" value="PROTEIN HDED"/>
    <property type="match status" value="1"/>
</dbReference>